<dbReference type="RefSeq" id="WP_013526659.1">
    <property type="nucleotide sequence ID" value="NC_014921.1"/>
</dbReference>
<name>A0AB32XBA7_MYCFM</name>
<sequence>MNTPNNKINMLSTIPLKIKGRAIIEDYLKLKVNSILFMAEDDEWLFFVACYPKNAKVKNDKENLIDIRNNQVNSKDELDDVKEISSYIDLSHIFKIHVKNLKDFVKCATDESYPFLNLQKQLEYVEKITSLTNGERSKAPKLVRINKKGDKLIEA</sequence>
<dbReference type="KEGG" id="mfm:MfeM64YM_0107"/>
<dbReference type="EMBL" id="CP002458">
    <property type="protein sequence ID" value="ADV34116.1"/>
    <property type="molecule type" value="Genomic_DNA"/>
</dbReference>
<protein>
    <submittedName>
        <fullName evidence="2">Uncharacterized protein</fullName>
    </submittedName>
</protein>
<reference evidence="2 4" key="2">
    <citation type="journal article" date="2011" name="J. Bacteriol.">
        <title>Genome sequence of the repetitive-sequence-rich Mycoplasma fermentans strain M64.</title>
        <authorList>
            <person name="Shu H.W."/>
            <person name="Liu T.T."/>
            <person name="Chang H.Y."/>
            <person name="Liu Y.M."/>
            <person name="Wu K.M."/>
            <person name="Shu H.Y."/>
            <person name="Tsai S.F."/>
            <person name="Hsiao K.J."/>
            <person name="Hu W.S."/>
            <person name="Ng W.V."/>
        </authorList>
    </citation>
    <scope>NUCLEOTIDE SEQUENCE [LARGE SCALE GENOMIC DNA]</scope>
    <source>
        <strain evidence="2 4">M64</strain>
    </source>
</reference>
<dbReference type="EMBL" id="CP002458">
    <property type="protein sequence ID" value="ADV34243.1"/>
    <property type="molecule type" value="Genomic_DNA"/>
</dbReference>
<dbReference type="Proteomes" id="UP000007473">
    <property type="component" value="Chromosome"/>
</dbReference>
<reference evidence="2" key="1">
    <citation type="submission" date="2010-12" db="EMBL/GenBank/DDBJ databases">
        <authorList>
            <person name="Shu H.-W."/>
            <person name="Liu T.-T."/>
            <person name="Hu W.S."/>
            <person name="Chang H.-Y."/>
            <person name="Hsiao K.-J."/>
            <person name="Tsai S.-F."/>
            <person name="Ng W.V."/>
        </authorList>
    </citation>
    <scope>NUCLEOTIDE SEQUENCE</scope>
    <source>
        <strain evidence="2">M64</strain>
    </source>
</reference>
<accession>A0AB32XBA7</accession>
<dbReference type="AlphaFoldDB" id="A0AB32XBA7"/>
<evidence type="ECO:0000313" key="3">
    <source>
        <dbReference type="EMBL" id="ADV34473.1"/>
    </source>
</evidence>
<proteinExistence type="predicted"/>
<evidence type="ECO:0000313" key="1">
    <source>
        <dbReference type="EMBL" id="ADV34116.1"/>
    </source>
</evidence>
<dbReference type="EMBL" id="CP002458">
    <property type="protein sequence ID" value="ADV34473.1"/>
    <property type="molecule type" value="Genomic_DNA"/>
</dbReference>
<organism evidence="2 4">
    <name type="scientific">Mycoplasmopsis fermentans (strain M64)</name>
    <name type="common">Mycoplasma fermentans</name>
    <dbReference type="NCBI Taxonomy" id="943945"/>
    <lineage>
        <taxon>Bacteria</taxon>
        <taxon>Bacillati</taxon>
        <taxon>Mycoplasmatota</taxon>
        <taxon>Mycoplasmoidales</taxon>
        <taxon>Metamycoplasmataceae</taxon>
        <taxon>Mycoplasmopsis</taxon>
    </lineage>
</organism>
<dbReference type="KEGG" id="mfm:MfeM64YM_0475"/>
<evidence type="ECO:0000313" key="4">
    <source>
        <dbReference type="Proteomes" id="UP000007473"/>
    </source>
</evidence>
<dbReference type="KEGG" id="mfm:MfeM64YM_0237"/>
<evidence type="ECO:0000313" key="2">
    <source>
        <dbReference type="EMBL" id="ADV34243.1"/>
    </source>
</evidence>
<gene>
    <name evidence="1" type="ordered locus">MfeM64YM_0107</name>
    <name evidence="2" type="ordered locus">MfeM64YM_0237</name>
    <name evidence="3" type="ordered locus">MfeM64YM_0475</name>
</gene>